<feature type="domain" description="CAAX prenyl protease 2/Lysostaphin resistance protein A-like" evidence="2">
    <location>
        <begin position="150"/>
        <end position="234"/>
    </location>
</feature>
<reference evidence="3 4" key="1">
    <citation type="submission" date="2018-06" db="EMBL/GenBank/DDBJ databases">
        <authorList>
            <consortium name="Pathogen Informatics"/>
            <person name="Doyle S."/>
        </authorList>
    </citation>
    <scope>NUCLEOTIDE SEQUENCE [LARGE SCALE GENOMIC DNA]</scope>
    <source>
        <strain evidence="3 4">NCTC10717</strain>
    </source>
</reference>
<dbReference type="GO" id="GO:0004175">
    <property type="term" value="F:endopeptidase activity"/>
    <property type="evidence" value="ECO:0007669"/>
    <property type="project" value="UniProtKB-ARBA"/>
</dbReference>
<gene>
    <name evidence="3" type="ORF">NCTC10717_00791</name>
</gene>
<feature type="transmembrane region" description="Helical" evidence="1">
    <location>
        <begin position="53"/>
        <end position="73"/>
    </location>
</feature>
<keyword evidence="1" id="KW-0472">Membrane</keyword>
<keyword evidence="3" id="KW-0645">Protease</keyword>
<dbReference type="Proteomes" id="UP000254575">
    <property type="component" value="Unassembled WGS sequence"/>
</dbReference>
<feature type="transmembrane region" description="Helical" evidence="1">
    <location>
        <begin position="12"/>
        <end position="33"/>
    </location>
</feature>
<dbReference type="GO" id="GO:0006508">
    <property type="term" value="P:proteolysis"/>
    <property type="evidence" value="ECO:0007669"/>
    <property type="project" value="UniProtKB-KW"/>
</dbReference>
<protein>
    <submittedName>
        <fullName evidence="3">CAAX amino terminal protease self- immunity</fullName>
    </submittedName>
</protein>
<dbReference type="RefSeq" id="WP_115218077.1">
    <property type="nucleotide sequence ID" value="NZ_UHIA01000004.1"/>
</dbReference>
<feature type="transmembrane region" description="Helical" evidence="1">
    <location>
        <begin position="164"/>
        <end position="188"/>
    </location>
</feature>
<accession>A0A380MTN8</accession>
<keyword evidence="4" id="KW-1185">Reference proteome</keyword>
<feature type="transmembrane region" description="Helical" evidence="1">
    <location>
        <begin position="194"/>
        <end position="214"/>
    </location>
</feature>
<dbReference type="Pfam" id="PF02517">
    <property type="entry name" value="Rce1-like"/>
    <property type="match status" value="1"/>
</dbReference>
<evidence type="ECO:0000313" key="4">
    <source>
        <dbReference type="Proteomes" id="UP000254575"/>
    </source>
</evidence>
<evidence type="ECO:0000313" key="3">
    <source>
        <dbReference type="EMBL" id="SUO95925.1"/>
    </source>
</evidence>
<evidence type="ECO:0000256" key="1">
    <source>
        <dbReference type="SAM" id="Phobius"/>
    </source>
</evidence>
<keyword evidence="1" id="KW-1133">Transmembrane helix</keyword>
<organism evidence="3 4">
    <name type="scientific">Suttonella indologenes</name>
    <dbReference type="NCBI Taxonomy" id="13276"/>
    <lineage>
        <taxon>Bacteria</taxon>
        <taxon>Pseudomonadati</taxon>
        <taxon>Pseudomonadota</taxon>
        <taxon>Gammaproteobacteria</taxon>
        <taxon>Cardiobacteriales</taxon>
        <taxon>Cardiobacteriaceae</taxon>
        <taxon>Suttonella</taxon>
    </lineage>
</organism>
<feature type="transmembrane region" description="Helical" evidence="1">
    <location>
        <begin position="134"/>
        <end position="157"/>
    </location>
</feature>
<keyword evidence="3" id="KW-0378">Hydrolase</keyword>
<keyword evidence="1" id="KW-0812">Transmembrane</keyword>
<dbReference type="GO" id="GO:0080120">
    <property type="term" value="P:CAAX-box protein maturation"/>
    <property type="evidence" value="ECO:0007669"/>
    <property type="project" value="UniProtKB-ARBA"/>
</dbReference>
<evidence type="ECO:0000259" key="2">
    <source>
        <dbReference type="Pfam" id="PF02517"/>
    </source>
</evidence>
<name>A0A380MTN8_9GAMM</name>
<sequence>MKLSALNAWDILVLTLIFFGYPILASTGLYFTAAETVGNQAAQQALQFSAHDNWRSILFKGITLLVAFAYLHWRRFDFSQLNFKLNRYTPVKTLAFILLVGVIAAAFDGIQLFLLEPGMEAEAVEGAEQSAESYGFWGFLAAYTAYLSPPFILFALLNGFFEELYFLGLIFCAEKKIFRLVLIFSLFVRFSFHTYQGIDAALTITLLGLVFCLLRLKHKALPPFMLAHSFFNLFGLSYLLNLLYGLWYFLAA</sequence>
<proteinExistence type="predicted"/>
<dbReference type="AlphaFoldDB" id="A0A380MTN8"/>
<dbReference type="OrthoDB" id="95797at2"/>
<dbReference type="InterPro" id="IPR003675">
    <property type="entry name" value="Rce1/LyrA-like_dom"/>
</dbReference>
<feature type="transmembrane region" description="Helical" evidence="1">
    <location>
        <begin position="226"/>
        <end position="250"/>
    </location>
</feature>
<dbReference type="EMBL" id="UHIA01000004">
    <property type="protein sequence ID" value="SUO95925.1"/>
    <property type="molecule type" value="Genomic_DNA"/>
</dbReference>
<feature type="transmembrane region" description="Helical" evidence="1">
    <location>
        <begin position="94"/>
        <end position="114"/>
    </location>
</feature>